<dbReference type="Pfam" id="PF00001">
    <property type="entry name" value="7tm_1"/>
    <property type="match status" value="1"/>
</dbReference>
<evidence type="ECO:0000256" key="1">
    <source>
        <dbReference type="ARBA" id="ARBA00004141"/>
    </source>
</evidence>
<feature type="domain" description="G-protein coupled receptors family 1 profile" evidence="9">
    <location>
        <begin position="41"/>
        <end position="197"/>
    </location>
</feature>
<dbReference type="FunFam" id="1.20.1070.10:FF:000410">
    <property type="entry name" value="Olfactory receptor 1348"/>
    <property type="match status" value="1"/>
</dbReference>
<evidence type="ECO:0000256" key="5">
    <source>
        <dbReference type="ARBA" id="ARBA00023136"/>
    </source>
</evidence>
<keyword evidence="3 8" id="KW-1133">Transmembrane helix</keyword>
<proteinExistence type="predicted"/>
<keyword evidence="5 8" id="KW-0472">Membrane</keyword>
<dbReference type="RefSeq" id="XP_021108324.1">
    <property type="nucleotide sequence ID" value="XM_021252665.1"/>
</dbReference>
<dbReference type="PRINTS" id="PR00237">
    <property type="entry name" value="GPCRRHODOPSN"/>
</dbReference>
<dbReference type="PANTHER" id="PTHR48001">
    <property type="entry name" value="OLFACTORY RECEPTOR"/>
    <property type="match status" value="1"/>
</dbReference>
<name>A0AAX6SHY3_HETGA</name>
<evidence type="ECO:0000256" key="7">
    <source>
        <dbReference type="ARBA" id="ARBA00023224"/>
    </source>
</evidence>
<evidence type="ECO:0000256" key="8">
    <source>
        <dbReference type="SAM" id="Phobius"/>
    </source>
</evidence>
<keyword evidence="7" id="KW-0807">Transducer</keyword>
<feature type="transmembrane region" description="Helical" evidence="8">
    <location>
        <begin position="102"/>
        <end position="120"/>
    </location>
</feature>
<feature type="transmembrane region" description="Helical" evidence="8">
    <location>
        <begin position="26"/>
        <end position="48"/>
    </location>
</feature>
<evidence type="ECO:0000256" key="6">
    <source>
        <dbReference type="ARBA" id="ARBA00023170"/>
    </source>
</evidence>
<dbReference type="AlphaFoldDB" id="A0AAX6SHY3"/>
<dbReference type="InterPro" id="IPR000725">
    <property type="entry name" value="Olfact_rcpt"/>
</dbReference>
<feature type="transmembrane region" description="Helical" evidence="8">
    <location>
        <begin position="60"/>
        <end position="82"/>
    </location>
</feature>
<dbReference type="PROSITE" id="PS50262">
    <property type="entry name" value="G_PROTEIN_RECEP_F1_2"/>
    <property type="match status" value="1"/>
</dbReference>
<dbReference type="Gene3D" id="1.20.1070.10">
    <property type="entry name" value="Rhodopsin 7-helix transmembrane proteins"/>
    <property type="match status" value="1"/>
</dbReference>
<keyword evidence="6" id="KW-0675">Receptor</keyword>
<reference evidence="11" key="1">
    <citation type="submission" date="2025-08" db="UniProtKB">
        <authorList>
            <consortium name="RefSeq"/>
        </authorList>
    </citation>
    <scope>IDENTIFICATION</scope>
</reference>
<keyword evidence="10" id="KW-1185">Reference proteome</keyword>
<protein>
    <submittedName>
        <fullName evidence="11">Olfactory receptor 7A17-like</fullName>
    </submittedName>
</protein>
<evidence type="ECO:0000256" key="2">
    <source>
        <dbReference type="ARBA" id="ARBA00022692"/>
    </source>
</evidence>
<dbReference type="InterPro" id="IPR017452">
    <property type="entry name" value="GPCR_Rhodpsn_7TM"/>
</dbReference>
<dbReference type="Proteomes" id="UP000694906">
    <property type="component" value="Unplaced"/>
</dbReference>
<organism evidence="10 11">
    <name type="scientific">Heterocephalus glaber</name>
    <name type="common">Naked mole rat</name>
    <dbReference type="NCBI Taxonomy" id="10181"/>
    <lineage>
        <taxon>Eukaryota</taxon>
        <taxon>Metazoa</taxon>
        <taxon>Chordata</taxon>
        <taxon>Craniata</taxon>
        <taxon>Vertebrata</taxon>
        <taxon>Euteleostomi</taxon>
        <taxon>Mammalia</taxon>
        <taxon>Eutheria</taxon>
        <taxon>Euarchontoglires</taxon>
        <taxon>Glires</taxon>
        <taxon>Rodentia</taxon>
        <taxon>Hystricomorpha</taxon>
        <taxon>Bathyergidae</taxon>
        <taxon>Heterocephalus</taxon>
    </lineage>
</organism>
<evidence type="ECO:0000256" key="3">
    <source>
        <dbReference type="ARBA" id="ARBA00022989"/>
    </source>
</evidence>
<keyword evidence="2 8" id="KW-0812">Transmembrane</keyword>
<dbReference type="InterPro" id="IPR000276">
    <property type="entry name" value="GPCR_Rhodpsn"/>
</dbReference>
<evidence type="ECO:0000313" key="11">
    <source>
        <dbReference type="RefSeq" id="XP_021108324.1"/>
    </source>
</evidence>
<dbReference type="SUPFAM" id="SSF81321">
    <property type="entry name" value="Family A G protein-coupled receptor-like"/>
    <property type="match status" value="1"/>
</dbReference>
<evidence type="ECO:0000313" key="10">
    <source>
        <dbReference type="Proteomes" id="UP000694906"/>
    </source>
</evidence>
<comment type="subcellular location">
    <subcellularLocation>
        <location evidence="1">Membrane</location>
        <topology evidence="1">Multi-pass membrane protein</topology>
    </subcellularLocation>
</comment>
<dbReference type="GeneID" id="101702118"/>
<accession>A0AAX6SHY3</accession>
<dbReference type="PRINTS" id="PR00245">
    <property type="entry name" value="OLFACTORYR"/>
</dbReference>
<keyword evidence="4" id="KW-0297">G-protein coupled receptor</keyword>
<dbReference type="GO" id="GO:0004930">
    <property type="term" value="F:G protein-coupled receptor activity"/>
    <property type="evidence" value="ECO:0007669"/>
    <property type="project" value="UniProtKB-KW"/>
</dbReference>
<dbReference type="GO" id="GO:0004984">
    <property type="term" value="F:olfactory receptor activity"/>
    <property type="evidence" value="ECO:0007669"/>
    <property type="project" value="InterPro"/>
</dbReference>
<evidence type="ECO:0000256" key="4">
    <source>
        <dbReference type="ARBA" id="ARBA00023040"/>
    </source>
</evidence>
<evidence type="ECO:0000259" key="9">
    <source>
        <dbReference type="PROSITE" id="PS50262"/>
    </source>
</evidence>
<dbReference type="GO" id="GO:0016020">
    <property type="term" value="C:membrane"/>
    <property type="evidence" value="ECO:0007669"/>
    <property type="project" value="UniProtKB-SubCell"/>
</dbReference>
<sequence length="197" mass="22708">MESKNYTQSAQFLLLRFSEDPELQPLLFGIFLSMCLGTVLENLLIVLATVSDYRLRTPMCFFLSNLSFMDTGFTSTTVPNMLVNIQTQSKVIRYKGCVTQVYFFMLCLMLHDILLTVMSYHRYVAVCHPLHYMVIMNPKLCVLLVLACWMLSVLNALLQSLMVLQPSFCTDLEIPHFFCDLNQIVHSACPDTFLMMW</sequence>
<gene>
    <name evidence="11" type="primary">LOC101702118</name>
</gene>
<feature type="transmembrane region" description="Helical" evidence="8">
    <location>
        <begin position="140"/>
        <end position="158"/>
    </location>
</feature>